<keyword evidence="4" id="KW-0808">Transferase</keyword>
<evidence type="ECO:0000313" key="11">
    <source>
        <dbReference type="EMBL" id="AFZ34123.1"/>
    </source>
</evidence>
<keyword evidence="9" id="KW-0472">Membrane</keyword>
<evidence type="ECO:0000256" key="2">
    <source>
        <dbReference type="ARBA" id="ARBA00012438"/>
    </source>
</evidence>
<dbReference type="HOGENOM" id="CLU_000445_20_15_3"/>
<dbReference type="InterPro" id="IPR011712">
    <property type="entry name" value="Sig_transdc_His_kin_sub3_dim/P"/>
</dbReference>
<keyword evidence="7" id="KW-0067">ATP-binding</keyword>
<dbReference type="Gene3D" id="3.30.565.10">
    <property type="entry name" value="Histidine kinase-like ATPase, C-terminal domain"/>
    <property type="match status" value="1"/>
</dbReference>
<feature type="transmembrane region" description="Helical" evidence="9">
    <location>
        <begin position="168"/>
        <end position="195"/>
    </location>
</feature>
<keyword evidence="5" id="KW-0547">Nucleotide-binding</keyword>
<dbReference type="PANTHER" id="PTHR24421:SF10">
    <property type="entry name" value="NITRATE_NITRITE SENSOR PROTEIN NARQ"/>
    <property type="match status" value="1"/>
</dbReference>
<sequence>MNYEWKKHPFRLLLYLEWILLGIALVAGFSLFLERHRLPFPVHNPSTIFPIGATISIILLGVMGWRLPIGSRLVQGLYISFGFGLSWLAVLLGGRGDRVFPALLLIVVIRACLLFPWSGRIVVSVFSYLSFLLLQVMSWLKISPFGIPLGKPLPRVIRYLPSEELQNLLLSLIINSALLFGLVLAFVLLLVGAVLAENQSREKLAVANRRLRQYALTIENQATLQERNRIAREIHDSVGHYLTAQSIQLENTALFLFQEPQKAANHLQKARQLGKEALQNVRNAVATLRNDPLKTRSLSISLEQLITEFKRNTGIEVKSEINLSVGLASEVALVLYRIIQEALTNISKHSQATLVQLRLTEQKQMIQLQIEDNGQGFNPTDNTTGFGLQSMRERTEALNGNFCLASKLEQGCHIKVEIPLWRIINRDD</sequence>
<keyword evidence="9" id="KW-1133">Transmembrane helix</keyword>
<dbReference type="Pfam" id="PF07730">
    <property type="entry name" value="HisKA_3"/>
    <property type="match status" value="1"/>
</dbReference>
<dbReference type="eggNOG" id="COG4585">
    <property type="taxonomic scope" value="Bacteria"/>
</dbReference>
<evidence type="ECO:0000259" key="10">
    <source>
        <dbReference type="PROSITE" id="PS50109"/>
    </source>
</evidence>
<feature type="transmembrane region" description="Helical" evidence="9">
    <location>
        <begin position="125"/>
        <end position="147"/>
    </location>
</feature>
<dbReference type="PANTHER" id="PTHR24421">
    <property type="entry name" value="NITRATE/NITRITE SENSOR PROTEIN NARX-RELATED"/>
    <property type="match status" value="1"/>
</dbReference>
<evidence type="ECO:0000256" key="1">
    <source>
        <dbReference type="ARBA" id="ARBA00000085"/>
    </source>
</evidence>
<comment type="catalytic activity">
    <reaction evidence="1">
        <text>ATP + protein L-histidine = ADP + protein N-phospho-L-histidine.</text>
        <dbReference type="EC" id="2.7.13.3"/>
    </reaction>
</comment>
<dbReference type="Gene3D" id="1.20.5.1930">
    <property type="match status" value="1"/>
</dbReference>
<feature type="transmembrane region" description="Helical" evidence="9">
    <location>
        <begin position="45"/>
        <end position="67"/>
    </location>
</feature>
<evidence type="ECO:0000256" key="3">
    <source>
        <dbReference type="ARBA" id="ARBA00022553"/>
    </source>
</evidence>
<evidence type="ECO:0000256" key="6">
    <source>
        <dbReference type="ARBA" id="ARBA00022777"/>
    </source>
</evidence>
<dbReference type="PROSITE" id="PS50109">
    <property type="entry name" value="HIS_KIN"/>
    <property type="match status" value="1"/>
</dbReference>
<evidence type="ECO:0000256" key="5">
    <source>
        <dbReference type="ARBA" id="ARBA00022741"/>
    </source>
</evidence>
<evidence type="ECO:0000256" key="4">
    <source>
        <dbReference type="ARBA" id="ARBA00022679"/>
    </source>
</evidence>
<dbReference type="InterPro" id="IPR003594">
    <property type="entry name" value="HATPase_dom"/>
</dbReference>
<protein>
    <recommendedName>
        <fullName evidence="2">histidine kinase</fullName>
        <ecNumber evidence="2">2.7.13.3</ecNumber>
    </recommendedName>
</protein>
<keyword evidence="12" id="KW-1185">Reference proteome</keyword>
<dbReference type="Proteomes" id="UP000010473">
    <property type="component" value="Chromosome"/>
</dbReference>
<evidence type="ECO:0000256" key="7">
    <source>
        <dbReference type="ARBA" id="ARBA00022840"/>
    </source>
</evidence>
<organism evidence="11 12">
    <name type="scientific">Stanieria cyanosphaera (strain ATCC 29371 / PCC 7437)</name>
    <dbReference type="NCBI Taxonomy" id="111780"/>
    <lineage>
        <taxon>Bacteria</taxon>
        <taxon>Bacillati</taxon>
        <taxon>Cyanobacteriota</taxon>
        <taxon>Cyanophyceae</taxon>
        <taxon>Pleurocapsales</taxon>
        <taxon>Dermocarpellaceae</taxon>
        <taxon>Stanieria</taxon>
    </lineage>
</organism>
<dbReference type="GO" id="GO:0005524">
    <property type="term" value="F:ATP binding"/>
    <property type="evidence" value="ECO:0007669"/>
    <property type="project" value="UniProtKB-KW"/>
</dbReference>
<dbReference type="SMART" id="SM00387">
    <property type="entry name" value="HATPase_c"/>
    <property type="match status" value="1"/>
</dbReference>
<dbReference type="InterPro" id="IPR050482">
    <property type="entry name" value="Sensor_HK_TwoCompSys"/>
</dbReference>
<feature type="domain" description="Histidine kinase" evidence="10">
    <location>
        <begin position="335"/>
        <end position="422"/>
    </location>
</feature>
<dbReference type="EC" id="2.7.13.3" evidence="2"/>
<dbReference type="Pfam" id="PF02518">
    <property type="entry name" value="HATPase_c"/>
    <property type="match status" value="1"/>
</dbReference>
<dbReference type="RefSeq" id="WP_015191796.1">
    <property type="nucleotide sequence ID" value="NC_019748.1"/>
</dbReference>
<gene>
    <name evidence="11" type="ordered locus">Sta7437_0516</name>
</gene>
<dbReference type="KEGG" id="scs:Sta7437_0516"/>
<dbReference type="AlphaFoldDB" id="K9XNM9"/>
<keyword evidence="3" id="KW-0597">Phosphoprotein</keyword>
<dbReference type="GO" id="GO:0046983">
    <property type="term" value="F:protein dimerization activity"/>
    <property type="evidence" value="ECO:0007669"/>
    <property type="project" value="InterPro"/>
</dbReference>
<reference evidence="12" key="1">
    <citation type="journal article" date="2013" name="Proc. Natl. Acad. Sci. U.S.A.">
        <title>Improving the coverage of the cyanobacterial phylum using diversity-driven genome sequencing.</title>
        <authorList>
            <person name="Shih P.M."/>
            <person name="Wu D."/>
            <person name="Latifi A."/>
            <person name="Axen S.D."/>
            <person name="Fewer D.P."/>
            <person name="Talla E."/>
            <person name="Calteau A."/>
            <person name="Cai F."/>
            <person name="Tandeau de Marsac N."/>
            <person name="Rippka R."/>
            <person name="Herdman M."/>
            <person name="Sivonen K."/>
            <person name="Coursin T."/>
            <person name="Laurent T."/>
            <person name="Goodwin L."/>
            <person name="Nolan M."/>
            <person name="Davenport K.W."/>
            <person name="Han C.S."/>
            <person name="Rubin E.M."/>
            <person name="Eisen J.A."/>
            <person name="Woyke T."/>
            <person name="Gugger M."/>
            <person name="Kerfeld C.A."/>
        </authorList>
    </citation>
    <scope>NUCLEOTIDE SEQUENCE [LARGE SCALE GENOMIC DNA]</scope>
    <source>
        <strain evidence="12">ATCC 29371 / PCC 7437</strain>
    </source>
</reference>
<feature type="transmembrane region" description="Helical" evidence="9">
    <location>
        <begin position="99"/>
        <end position="119"/>
    </location>
</feature>
<feature type="transmembrane region" description="Helical" evidence="9">
    <location>
        <begin position="73"/>
        <end position="92"/>
    </location>
</feature>
<dbReference type="SUPFAM" id="SSF55874">
    <property type="entry name" value="ATPase domain of HSP90 chaperone/DNA topoisomerase II/histidine kinase"/>
    <property type="match status" value="1"/>
</dbReference>
<dbReference type="GO" id="GO:0016020">
    <property type="term" value="C:membrane"/>
    <property type="evidence" value="ECO:0007669"/>
    <property type="project" value="InterPro"/>
</dbReference>
<dbReference type="STRING" id="111780.Sta7437_0516"/>
<name>K9XNM9_STAC7</name>
<keyword evidence="6 11" id="KW-0418">Kinase</keyword>
<evidence type="ECO:0000256" key="8">
    <source>
        <dbReference type="ARBA" id="ARBA00023012"/>
    </source>
</evidence>
<keyword evidence="8" id="KW-0902">Two-component regulatory system</keyword>
<feature type="transmembrane region" description="Helical" evidence="9">
    <location>
        <begin position="12"/>
        <end position="33"/>
    </location>
</feature>
<dbReference type="GO" id="GO:0000155">
    <property type="term" value="F:phosphorelay sensor kinase activity"/>
    <property type="evidence" value="ECO:0007669"/>
    <property type="project" value="InterPro"/>
</dbReference>
<dbReference type="OrthoDB" id="199946at2"/>
<evidence type="ECO:0000256" key="9">
    <source>
        <dbReference type="SAM" id="Phobius"/>
    </source>
</evidence>
<keyword evidence="9" id="KW-0812">Transmembrane</keyword>
<dbReference type="EMBL" id="CP003653">
    <property type="protein sequence ID" value="AFZ34123.1"/>
    <property type="molecule type" value="Genomic_DNA"/>
</dbReference>
<dbReference type="CDD" id="cd16917">
    <property type="entry name" value="HATPase_UhpB-NarQ-NarX-like"/>
    <property type="match status" value="1"/>
</dbReference>
<proteinExistence type="predicted"/>
<accession>K9XNM9</accession>
<dbReference type="InterPro" id="IPR036890">
    <property type="entry name" value="HATPase_C_sf"/>
</dbReference>
<evidence type="ECO:0000313" key="12">
    <source>
        <dbReference type="Proteomes" id="UP000010473"/>
    </source>
</evidence>
<dbReference type="InterPro" id="IPR005467">
    <property type="entry name" value="His_kinase_dom"/>
</dbReference>